<evidence type="ECO:0000256" key="2">
    <source>
        <dbReference type="SAM" id="MobiDB-lite"/>
    </source>
</evidence>
<proteinExistence type="predicted"/>
<organism evidence="4 5">
    <name type="scientific">Elysia crispata</name>
    <name type="common">lettuce slug</name>
    <dbReference type="NCBI Taxonomy" id="231223"/>
    <lineage>
        <taxon>Eukaryota</taxon>
        <taxon>Metazoa</taxon>
        <taxon>Spiralia</taxon>
        <taxon>Lophotrochozoa</taxon>
        <taxon>Mollusca</taxon>
        <taxon>Gastropoda</taxon>
        <taxon>Heterobranchia</taxon>
        <taxon>Euthyneura</taxon>
        <taxon>Panpulmonata</taxon>
        <taxon>Sacoglossa</taxon>
        <taxon>Placobranchoidea</taxon>
        <taxon>Plakobranchidae</taxon>
        <taxon>Elysia</taxon>
    </lineage>
</organism>
<dbReference type="EMBL" id="JAWDGP010000145">
    <property type="protein sequence ID" value="KAK3803376.1"/>
    <property type="molecule type" value="Genomic_DNA"/>
</dbReference>
<name>A0AAE1BDK5_9GAST</name>
<dbReference type="GO" id="GO:0015204">
    <property type="term" value="F:urea transmembrane transporter activity"/>
    <property type="evidence" value="ECO:0007669"/>
    <property type="project" value="InterPro"/>
</dbReference>
<accession>A0AAE1BDK5</accession>
<dbReference type="InterPro" id="IPR038377">
    <property type="entry name" value="Na/Glc_symporter_sf"/>
</dbReference>
<gene>
    <name evidence="4" type="ORF">RRG08_000314</name>
</gene>
<evidence type="ECO:0000256" key="3">
    <source>
        <dbReference type="SAM" id="Phobius"/>
    </source>
</evidence>
<dbReference type="AlphaFoldDB" id="A0AAE1BDK5"/>
<sequence>MTTDTNSCILCGKGRGRMANPRDKCICISMTYCANCHQDTKNRAETRRAIKPEYKCASHGQYREYNDYLTHLRNWSMVWTTIGIIPLTITLYMIQASLGWTYLFMGILVGSAVIPITLSMFWERLTGVAMIAGGISGTVAALVVWLSVASTYEGGLSDWYNNTGKELSMLCGNLVSILGGGLVTIVVTFLTNKDFESEQGAEIWENTRDIDNPLSPWMEKYQKELNLSGAHRLDNRPSLSDVQQAFKRATTMAFTCSISTSLVLVIIWPASMVAVGVMDLDQFVGWVKLSEVWAFLAMILMIGLPLINEAWDIWSTLMLRNKVSDGDEEFIISQAPQGKQSIQSKHGKRSTSVSSIVPPRSLKQKSSTDEQNAAMIHTITGNIKESEAQQVIISSENGTTADLKKATAKGLFQRPMQQNNSHQPKSLESEVVGVQNNSSPAESEHRDNASAQKEGDIPSAGFSTPVKSASMEISTRSAESMNSGKYIRAQTSQSGDKLTKTVYTEVGFSDVITPMVSAITPAKQVQLDMRSEVSDLDEPLF</sequence>
<evidence type="ECO:0000313" key="5">
    <source>
        <dbReference type="Proteomes" id="UP001283361"/>
    </source>
</evidence>
<reference evidence="4" key="1">
    <citation type="journal article" date="2023" name="G3 (Bethesda)">
        <title>A reference genome for the long-term kleptoplast-retaining sea slug Elysia crispata morphotype clarki.</title>
        <authorList>
            <person name="Eastman K.E."/>
            <person name="Pendleton A.L."/>
            <person name="Shaikh M.A."/>
            <person name="Suttiyut T."/>
            <person name="Ogas R."/>
            <person name="Tomko P."/>
            <person name="Gavelis G."/>
            <person name="Widhalm J.R."/>
            <person name="Wisecaver J.H."/>
        </authorList>
    </citation>
    <scope>NUCLEOTIDE SEQUENCE</scope>
    <source>
        <strain evidence="4">ECLA1</strain>
    </source>
</reference>
<keyword evidence="3" id="KW-0812">Transmembrane</keyword>
<feature type="transmembrane region" description="Helical" evidence="3">
    <location>
        <begin position="75"/>
        <end position="94"/>
    </location>
</feature>
<dbReference type="InterPro" id="IPR031155">
    <property type="entry name" value="DUR"/>
</dbReference>
<comment type="caution">
    <text evidence="4">The sequence shown here is derived from an EMBL/GenBank/DDBJ whole genome shotgun (WGS) entry which is preliminary data.</text>
</comment>
<dbReference type="Gene3D" id="1.20.1730.10">
    <property type="entry name" value="Sodium/glucose cotransporter"/>
    <property type="match status" value="1"/>
</dbReference>
<dbReference type="Proteomes" id="UP001283361">
    <property type="component" value="Unassembled WGS sequence"/>
</dbReference>
<dbReference type="PANTHER" id="PTHR46154:SF4">
    <property type="entry name" value="UREA ACTIVE TRANSPORTER"/>
    <property type="match status" value="1"/>
</dbReference>
<protein>
    <submittedName>
        <fullName evidence="4">Uncharacterized protein</fullName>
    </submittedName>
</protein>
<feature type="transmembrane region" description="Helical" evidence="3">
    <location>
        <begin position="128"/>
        <end position="147"/>
    </location>
</feature>
<feature type="compositionally biased region" description="Polar residues" evidence="2">
    <location>
        <begin position="334"/>
        <end position="355"/>
    </location>
</feature>
<feature type="transmembrane region" description="Helical" evidence="3">
    <location>
        <begin position="167"/>
        <end position="190"/>
    </location>
</feature>
<evidence type="ECO:0000313" key="4">
    <source>
        <dbReference type="EMBL" id="KAK3803376.1"/>
    </source>
</evidence>
<feature type="region of interest" description="Disordered" evidence="2">
    <location>
        <begin position="414"/>
        <end position="469"/>
    </location>
</feature>
<feature type="region of interest" description="Disordered" evidence="2">
    <location>
        <begin position="334"/>
        <end position="370"/>
    </location>
</feature>
<feature type="compositionally biased region" description="Polar residues" evidence="2">
    <location>
        <begin position="415"/>
        <end position="426"/>
    </location>
</feature>
<feature type="transmembrane region" description="Helical" evidence="3">
    <location>
        <begin position="252"/>
        <end position="272"/>
    </location>
</feature>
<feature type="transmembrane region" description="Helical" evidence="3">
    <location>
        <begin position="292"/>
        <end position="311"/>
    </location>
</feature>
<keyword evidence="3" id="KW-0472">Membrane</keyword>
<keyword evidence="3" id="KW-1133">Transmembrane helix</keyword>
<feature type="transmembrane region" description="Helical" evidence="3">
    <location>
        <begin position="100"/>
        <end position="121"/>
    </location>
</feature>
<feature type="compositionally biased region" description="Basic and acidic residues" evidence="2">
    <location>
        <begin position="442"/>
        <end position="456"/>
    </location>
</feature>
<dbReference type="PANTHER" id="PTHR46154">
    <property type="match status" value="1"/>
</dbReference>
<evidence type="ECO:0000256" key="1">
    <source>
        <dbReference type="ARBA" id="ARBA00022448"/>
    </source>
</evidence>
<dbReference type="GO" id="GO:0005886">
    <property type="term" value="C:plasma membrane"/>
    <property type="evidence" value="ECO:0007669"/>
    <property type="project" value="TreeGrafter"/>
</dbReference>
<keyword evidence="5" id="KW-1185">Reference proteome</keyword>
<keyword evidence="1" id="KW-0813">Transport</keyword>